<sequence>MLTKSIRVESGFPSNDRVIVGRVTQVDIVASVMLCIITLMIASYDGCVGVVAVLIISYDGRVVGDDDACYVNFGNDFRIKPAVEAKYYCCAEVLESGSLGLEHLIAINDVGKGGKGGVPAGV</sequence>
<keyword evidence="3" id="KW-1185">Reference proteome</keyword>
<accession>A0A1B0B5M8</accession>
<dbReference type="EMBL" id="JXJN01008781">
    <property type="status" value="NOT_ANNOTATED_CDS"/>
    <property type="molecule type" value="Genomic_DNA"/>
</dbReference>
<reference evidence="2" key="2">
    <citation type="submission" date="2020-05" db="UniProtKB">
        <authorList>
            <consortium name="EnsemblMetazoa"/>
        </authorList>
    </citation>
    <scope>IDENTIFICATION</scope>
    <source>
        <strain evidence="2">IAEA</strain>
    </source>
</reference>
<keyword evidence="1" id="KW-0472">Membrane</keyword>
<organism evidence="2 3">
    <name type="scientific">Glossina palpalis gambiensis</name>
    <dbReference type="NCBI Taxonomy" id="67801"/>
    <lineage>
        <taxon>Eukaryota</taxon>
        <taxon>Metazoa</taxon>
        <taxon>Ecdysozoa</taxon>
        <taxon>Arthropoda</taxon>
        <taxon>Hexapoda</taxon>
        <taxon>Insecta</taxon>
        <taxon>Pterygota</taxon>
        <taxon>Neoptera</taxon>
        <taxon>Endopterygota</taxon>
        <taxon>Diptera</taxon>
        <taxon>Brachycera</taxon>
        <taxon>Muscomorpha</taxon>
        <taxon>Hippoboscoidea</taxon>
        <taxon>Glossinidae</taxon>
        <taxon>Glossina</taxon>
    </lineage>
</organism>
<dbReference type="AlphaFoldDB" id="A0A1B0B5M8"/>
<keyword evidence="1" id="KW-1133">Transmembrane helix</keyword>
<dbReference type="VEuPathDB" id="VectorBase:GPPI019669"/>
<evidence type="ECO:0000313" key="2">
    <source>
        <dbReference type="EnsemblMetazoa" id="GPPI019669-PA"/>
    </source>
</evidence>
<reference evidence="3" key="1">
    <citation type="submission" date="2015-01" db="EMBL/GenBank/DDBJ databases">
        <authorList>
            <person name="Aksoy S."/>
            <person name="Warren W."/>
            <person name="Wilson R.K."/>
        </authorList>
    </citation>
    <scope>NUCLEOTIDE SEQUENCE [LARGE SCALE GENOMIC DNA]</scope>
    <source>
        <strain evidence="3">IAEA</strain>
    </source>
</reference>
<feature type="transmembrane region" description="Helical" evidence="1">
    <location>
        <begin position="28"/>
        <end position="56"/>
    </location>
</feature>
<evidence type="ECO:0000256" key="1">
    <source>
        <dbReference type="SAM" id="Phobius"/>
    </source>
</evidence>
<dbReference type="EnsemblMetazoa" id="GPPI019669-RA">
    <property type="protein sequence ID" value="GPPI019669-PA"/>
    <property type="gene ID" value="GPPI019669"/>
</dbReference>
<dbReference type="Proteomes" id="UP000092460">
    <property type="component" value="Unassembled WGS sequence"/>
</dbReference>
<protein>
    <submittedName>
        <fullName evidence="2">Uncharacterized protein</fullName>
    </submittedName>
</protein>
<evidence type="ECO:0000313" key="3">
    <source>
        <dbReference type="Proteomes" id="UP000092460"/>
    </source>
</evidence>
<proteinExistence type="predicted"/>
<keyword evidence="1" id="KW-0812">Transmembrane</keyword>
<name>A0A1B0B5M8_9MUSC</name>